<feature type="region of interest" description="Disordered" evidence="1">
    <location>
        <begin position="1"/>
        <end position="32"/>
    </location>
</feature>
<dbReference type="PANTHER" id="PTHR44809">
    <property type="match status" value="1"/>
</dbReference>
<gene>
    <name evidence="2" type="ORF">SKAU_G00429060</name>
</gene>
<dbReference type="GO" id="GO:0035269">
    <property type="term" value="P:protein O-linked glycosylation via mannose"/>
    <property type="evidence" value="ECO:0007669"/>
    <property type="project" value="TreeGrafter"/>
</dbReference>
<comment type="caution">
    <text evidence="2">The sequence shown here is derived from an EMBL/GenBank/DDBJ whole genome shotgun (WGS) entry which is preliminary data.</text>
</comment>
<protein>
    <submittedName>
        <fullName evidence="2">Uncharacterized protein</fullName>
    </submittedName>
</protein>
<evidence type="ECO:0000256" key="1">
    <source>
        <dbReference type="SAM" id="MobiDB-lite"/>
    </source>
</evidence>
<evidence type="ECO:0000313" key="3">
    <source>
        <dbReference type="Proteomes" id="UP001152622"/>
    </source>
</evidence>
<dbReference type="GO" id="GO:0000030">
    <property type="term" value="F:mannosyltransferase activity"/>
    <property type="evidence" value="ECO:0007669"/>
    <property type="project" value="TreeGrafter"/>
</dbReference>
<dbReference type="AlphaFoldDB" id="A0A9Q1E4J0"/>
<sequence length="328" mass="34881">MSPRPSAVRSAGNRRGPGRDGTLRNETVAHGCGPEPVAGVSGLRGIPVGALETAAQPRFFAGWSSPPCSCSALFIRMSAPSCSPGLSGLRGLSLSAGGGLGETAAIFVSLCEAGWEPGKHHSTPNGSNSLRGEFVHDDVWAIINNPDVRPGSSLSNIFFNDFWGKRMADNTSHKSYRPLCILTFKLNIALGGMTPLYFHVVNVCLHCAVTSLLMRTCERSVFDDSRPAFLTALLFAVHPIHTEAVSGIVGRADVLACLLFLLTFLSYIRSIDRSCSGESAPPTVSYWSLLLSLLLGTCAMLVKETGVTVFGVCVLYDGLVLCHKPLLS</sequence>
<dbReference type="Proteomes" id="UP001152622">
    <property type="component" value="Unassembled WGS sequence"/>
</dbReference>
<keyword evidence="3" id="KW-1185">Reference proteome</keyword>
<dbReference type="EMBL" id="JAINUF010000041">
    <property type="protein sequence ID" value="KAJ8332121.1"/>
    <property type="molecule type" value="Genomic_DNA"/>
</dbReference>
<proteinExistence type="predicted"/>
<dbReference type="OrthoDB" id="66906at2759"/>
<evidence type="ECO:0000313" key="2">
    <source>
        <dbReference type="EMBL" id="KAJ8332121.1"/>
    </source>
</evidence>
<organism evidence="2 3">
    <name type="scientific">Synaphobranchus kaupii</name>
    <name type="common">Kaup's arrowtooth eel</name>
    <dbReference type="NCBI Taxonomy" id="118154"/>
    <lineage>
        <taxon>Eukaryota</taxon>
        <taxon>Metazoa</taxon>
        <taxon>Chordata</taxon>
        <taxon>Craniata</taxon>
        <taxon>Vertebrata</taxon>
        <taxon>Euteleostomi</taxon>
        <taxon>Actinopterygii</taxon>
        <taxon>Neopterygii</taxon>
        <taxon>Teleostei</taxon>
        <taxon>Anguilliformes</taxon>
        <taxon>Synaphobranchidae</taxon>
        <taxon>Synaphobranchus</taxon>
    </lineage>
</organism>
<dbReference type="PANTHER" id="PTHR44809:SF1">
    <property type="entry name" value="PROTEIN O-MANNOSYL-TRANSFERASE TMTC1"/>
    <property type="match status" value="1"/>
</dbReference>
<dbReference type="InterPro" id="IPR052943">
    <property type="entry name" value="TMTC_O-mannosyl-trnsfr"/>
</dbReference>
<accession>A0A9Q1E4J0</accession>
<reference evidence="2" key="1">
    <citation type="journal article" date="2023" name="Science">
        <title>Genome structures resolve the early diversification of teleost fishes.</title>
        <authorList>
            <person name="Parey E."/>
            <person name="Louis A."/>
            <person name="Montfort J."/>
            <person name="Bouchez O."/>
            <person name="Roques C."/>
            <person name="Iampietro C."/>
            <person name="Lluch J."/>
            <person name="Castinel A."/>
            <person name="Donnadieu C."/>
            <person name="Desvignes T."/>
            <person name="Floi Bucao C."/>
            <person name="Jouanno E."/>
            <person name="Wen M."/>
            <person name="Mejri S."/>
            <person name="Dirks R."/>
            <person name="Jansen H."/>
            <person name="Henkel C."/>
            <person name="Chen W.J."/>
            <person name="Zahm M."/>
            <person name="Cabau C."/>
            <person name="Klopp C."/>
            <person name="Thompson A.W."/>
            <person name="Robinson-Rechavi M."/>
            <person name="Braasch I."/>
            <person name="Lecointre G."/>
            <person name="Bobe J."/>
            <person name="Postlethwait J.H."/>
            <person name="Berthelot C."/>
            <person name="Roest Crollius H."/>
            <person name="Guiguen Y."/>
        </authorList>
    </citation>
    <scope>NUCLEOTIDE SEQUENCE</scope>
    <source>
        <strain evidence="2">WJC10195</strain>
    </source>
</reference>
<name>A0A9Q1E4J0_SYNKA</name>